<dbReference type="STRING" id="644223.C4R6D9"/>
<dbReference type="EMBL" id="FN392321">
    <property type="protein sequence ID" value="CAY71125.1"/>
    <property type="molecule type" value="Genomic_DNA"/>
</dbReference>
<dbReference type="Gene3D" id="2.30.29.30">
    <property type="entry name" value="Pleckstrin-homology domain (PH domain)/Phosphotyrosine-binding domain (PTB)"/>
    <property type="match status" value="1"/>
</dbReference>
<dbReference type="PANTHER" id="PTHR37283:SF1">
    <property type="entry name" value="PH DOMAIN-CONTAINING PROTEIN YHR131C"/>
    <property type="match status" value="1"/>
</dbReference>
<dbReference type="PANTHER" id="PTHR37283">
    <property type="entry name" value="PH DOMAIN-CONTAINING PROTEIN YHR131C"/>
    <property type="match status" value="1"/>
</dbReference>
<dbReference type="HOGENOM" id="CLU_698689_0_0_1"/>
<sequence>MSHNKEQIPSLLPPTYQASQDSAIDEDILPDYSSSLNYNGLIMLKHELTTPFQLPNKQSELDWEPYVMELNSTQLNIYKLKDIKLCHYVKYFFENMLVEMCLPLSAMRHTSRFDPHLNIKSGKLTRKSPSVKPVNAVKVPNSVGLRGRLKNFVFGEADTIVDDRRLPLITKLAKQDMESPEFQLVAEVLNHQDEFSDISSNSKNQYYDKIQDIRGELSKSLTLQRCQVGSASDHIARPFTIRMRCELQQFMVCCYNPYQFINWYYKLVYAIDIALPLELREFNQKNCKTIPRRSRRISAGRRNTFASLNDYSSSDIARPRANSVPVNAADRRNNVPQDVEELEDDGYDYEIFENSQSERTIDDCYDDSEKKYHEPPSIPYSNSFVTYSSYEEFLNLRYAIKCIKSLKLKKPWLGHKVTFNFQYIESPDYSESDSDESIVIKPHLLNSFSPSNVCLPEKFKYQDFIIQDKGLFYVEY</sequence>
<dbReference type="Proteomes" id="UP000000314">
    <property type="component" value="Chromosome 3"/>
</dbReference>
<keyword evidence="2" id="KW-1185">Reference proteome</keyword>
<dbReference type="RefSeq" id="XP_002493304.1">
    <property type="nucleotide sequence ID" value="XM_002493259.1"/>
</dbReference>
<dbReference type="eggNOG" id="ENOG502S3D4">
    <property type="taxonomic scope" value="Eukaryota"/>
</dbReference>
<accession>C4R6D9</accession>
<dbReference type="OrthoDB" id="5865767at2759"/>
<proteinExistence type="predicted"/>
<name>C4R6D9_KOMPG</name>
<dbReference type="InParanoid" id="C4R6D9"/>
<organism evidence="1 2">
    <name type="scientific">Komagataella phaffii (strain GS115 / ATCC 20864)</name>
    <name type="common">Yeast</name>
    <name type="synonym">Pichia pastoris</name>
    <dbReference type="NCBI Taxonomy" id="644223"/>
    <lineage>
        <taxon>Eukaryota</taxon>
        <taxon>Fungi</taxon>
        <taxon>Dikarya</taxon>
        <taxon>Ascomycota</taxon>
        <taxon>Saccharomycotina</taxon>
        <taxon>Pichiomycetes</taxon>
        <taxon>Pichiales</taxon>
        <taxon>Pichiaceae</taxon>
        <taxon>Komagataella</taxon>
    </lineage>
</organism>
<evidence type="ECO:0000313" key="2">
    <source>
        <dbReference type="Proteomes" id="UP000000314"/>
    </source>
</evidence>
<reference evidence="1 2" key="1">
    <citation type="journal article" date="2009" name="Nat. Biotechnol.">
        <title>Genome sequence of the recombinant protein production host Pichia pastoris.</title>
        <authorList>
            <person name="De Schutter K."/>
            <person name="Lin Y.C."/>
            <person name="Tiels P."/>
            <person name="Van Hecke A."/>
            <person name="Glinka S."/>
            <person name="Weber-Lehmann J."/>
            <person name="Rouze P."/>
            <person name="Van de Peer Y."/>
            <person name="Callewaert N."/>
        </authorList>
    </citation>
    <scope>NUCLEOTIDE SEQUENCE [LARGE SCALE GENOMIC DNA]</scope>
    <source>
        <strain evidence="2">GS115 / ATCC 20864</strain>
    </source>
</reference>
<gene>
    <name evidence="1" type="ordered locus">PAS_chr3_1063</name>
</gene>
<protein>
    <submittedName>
        <fullName evidence="1">Uncharacterized protein</fullName>
    </submittedName>
</protein>
<dbReference type="GeneID" id="8200024"/>
<dbReference type="AlphaFoldDB" id="C4R6D9"/>
<dbReference type="InterPro" id="IPR011993">
    <property type="entry name" value="PH-like_dom_sf"/>
</dbReference>
<evidence type="ECO:0000313" key="1">
    <source>
        <dbReference type="EMBL" id="CAY71125.1"/>
    </source>
</evidence>
<dbReference type="KEGG" id="ppa:PAS_chr3_1063"/>